<dbReference type="Proteomes" id="UP000004184">
    <property type="component" value="Unassembled WGS sequence"/>
</dbReference>
<evidence type="ECO:0000313" key="3">
    <source>
        <dbReference type="Proteomes" id="UP000004184"/>
    </source>
</evidence>
<gene>
    <name evidence="2" type="ORF">SSQG_06340</name>
</gene>
<reference evidence="3" key="1">
    <citation type="submission" date="2009-02" db="EMBL/GenBank/DDBJ databases">
        <title>Annotation of Streptomyces viridochromogenes strain DSM 40736.</title>
        <authorList>
            <consortium name="The Broad Institute Genome Sequencing Platform"/>
            <consortium name="Broad Institute Microbial Sequencing Center"/>
            <person name="Fischbach M."/>
            <person name="Godfrey P."/>
            <person name="Ward D."/>
            <person name="Young S."/>
            <person name="Zeng Q."/>
            <person name="Koehrsen M."/>
            <person name="Alvarado L."/>
            <person name="Berlin A.M."/>
            <person name="Bochicchio J."/>
            <person name="Borenstein D."/>
            <person name="Chapman S.B."/>
            <person name="Chen Z."/>
            <person name="Engels R."/>
            <person name="Freedman E."/>
            <person name="Gellesch M."/>
            <person name="Goldberg J."/>
            <person name="Griggs A."/>
            <person name="Gujja S."/>
            <person name="Heilman E.R."/>
            <person name="Heiman D.I."/>
            <person name="Hepburn T.A."/>
            <person name="Howarth C."/>
            <person name="Jen D."/>
            <person name="Larson L."/>
            <person name="Lewis B."/>
            <person name="Mehta T."/>
            <person name="Park D."/>
            <person name="Pearson M."/>
            <person name="Richards J."/>
            <person name="Roberts A."/>
            <person name="Saif S."/>
            <person name="Shea T.D."/>
            <person name="Shenoy N."/>
            <person name="Sisk P."/>
            <person name="Stolte C."/>
            <person name="Sykes S.N."/>
            <person name="Thomson T."/>
            <person name="Walk T."/>
            <person name="White J."/>
            <person name="Yandava C."/>
            <person name="Straight P."/>
            <person name="Clardy J."/>
            <person name="Hung D."/>
            <person name="Kolter R."/>
            <person name="Mekalanos J."/>
            <person name="Walker S."/>
            <person name="Walsh C.T."/>
            <person name="Wieland-Brown L.C."/>
            <person name="Haas B."/>
            <person name="Nusbaum C."/>
            <person name="Birren B."/>
        </authorList>
    </citation>
    <scope>NUCLEOTIDE SEQUENCE [LARGE SCALE GENOMIC DNA]</scope>
    <source>
        <strain evidence="3">DSM 40736 / JCM 4977 / BCRC 1201 / Tue 494</strain>
    </source>
</reference>
<proteinExistence type="predicted"/>
<accession>D9X2Y5</accession>
<dbReference type="HOGENOM" id="CLU_3384172_0_0_11"/>
<dbReference type="AlphaFoldDB" id="D9X2Y5"/>
<sequence>MKQQIGKAVAPGGSPSGVLSRLQAEASRAESAE</sequence>
<protein>
    <submittedName>
        <fullName evidence="2">Uncharacterized protein</fullName>
    </submittedName>
</protein>
<feature type="region of interest" description="Disordered" evidence="1">
    <location>
        <begin position="1"/>
        <end position="33"/>
    </location>
</feature>
<dbReference type="eggNOG" id="COG1653">
    <property type="taxonomic scope" value="Bacteria"/>
</dbReference>
<keyword evidence="3" id="KW-1185">Reference proteome</keyword>
<evidence type="ECO:0000313" key="2">
    <source>
        <dbReference type="EMBL" id="EFL35822.1"/>
    </source>
</evidence>
<organism evidence="2 3">
    <name type="scientific">Streptomyces viridochromogenes (strain DSM 40736 / JCM 4977 / BCRC 1201 / Tue 494)</name>
    <dbReference type="NCBI Taxonomy" id="591159"/>
    <lineage>
        <taxon>Bacteria</taxon>
        <taxon>Bacillati</taxon>
        <taxon>Actinomycetota</taxon>
        <taxon>Actinomycetes</taxon>
        <taxon>Kitasatosporales</taxon>
        <taxon>Streptomycetaceae</taxon>
        <taxon>Streptomyces</taxon>
    </lineage>
</organism>
<evidence type="ECO:0000256" key="1">
    <source>
        <dbReference type="SAM" id="MobiDB-lite"/>
    </source>
</evidence>
<name>D9X2Y5_STRVT</name>
<dbReference type="EMBL" id="GG657757">
    <property type="protein sequence ID" value="EFL35822.1"/>
    <property type="molecule type" value="Genomic_DNA"/>
</dbReference>